<dbReference type="KEGG" id="mng:MNEG_4753"/>
<dbReference type="GeneID" id="25737630"/>
<name>A0A0D2L8Q6_9CHLO</name>
<dbReference type="Proteomes" id="UP000054498">
    <property type="component" value="Unassembled WGS sequence"/>
</dbReference>
<proteinExistence type="predicted"/>
<reference evidence="2 3" key="1">
    <citation type="journal article" date="2013" name="BMC Genomics">
        <title>Reconstruction of the lipid metabolism for the microalga Monoraphidium neglectum from its genome sequence reveals characteristics suitable for biofuel production.</title>
        <authorList>
            <person name="Bogen C."/>
            <person name="Al-Dilaimi A."/>
            <person name="Albersmeier A."/>
            <person name="Wichmann J."/>
            <person name="Grundmann M."/>
            <person name="Rupp O."/>
            <person name="Lauersen K.J."/>
            <person name="Blifernez-Klassen O."/>
            <person name="Kalinowski J."/>
            <person name="Goesmann A."/>
            <person name="Mussgnug J.H."/>
            <person name="Kruse O."/>
        </authorList>
    </citation>
    <scope>NUCLEOTIDE SEQUENCE [LARGE SCALE GENOMIC DNA]</scope>
    <source>
        <strain evidence="2 3">SAG 48.87</strain>
    </source>
</reference>
<keyword evidence="3" id="KW-1185">Reference proteome</keyword>
<evidence type="ECO:0000256" key="1">
    <source>
        <dbReference type="SAM" id="MobiDB-lite"/>
    </source>
</evidence>
<evidence type="ECO:0000313" key="2">
    <source>
        <dbReference type="EMBL" id="KIZ03204.1"/>
    </source>
</evidence>
<evidence type="ECO:0000313" key="3">
    <source>
        <dbReference type="Proteomes" id="UP000054498"/>
    </source>
</evidence>
<gene>
    <name evidence="2" type="ORF">MNEG_4753</name>
</gene>
<organism evidence="2 3">
    <name type="scientific">Monoraphidium neglectum</name>
    <dbReference type="NCBI Taxonomy" id="145388"/>
    <lineage>
        <taxon>Eukaryota</taxon>
        <taxon>Viridiplantae</taxon>
        <taxon>Chlorophyta</taxon>
        <taxon>core chlorophytes</taxon>
        <taxon>Chlorophyceae</taxon>
        <taxon>CS clade</taxon>
        <taxon>Sphaeropleales</taxon>
        <taxon>Selenastraceae</taxon>
        <taxon>Monoraphidium</taxon>
    </lineage>
</organism>
<dbReference type="AlphaFoldDB" id="A0A0D2L8Q6"/>
<protein>
    <submittedName>
        <fullName evidence="2">Uncharacterized protein</fullName>
    </submittedName>
</protein>
<dbReference type="RefSeq" id="XP_013902223.1">
    <property type="nucleotide sequence ID" value="XM_014046769.1"/>
</dbReference>
<sequence length="111" mass="11575">MCGAAPSAGRSPSAALVPIRYLFGIEVRDPPAGERGILYTHRATGFSFQLGPAAALAHERGAASSGEGSAWDGEVDDDDEVDEDEEEQVAFLPVELGDAAKCLPEFLKVGA</sequence>
<feature type="region of interest" description="Disordered" evidence="1">
    <location>
        <begin position="61"/>
        <end position="87"/>
    </location>
</feature>
<accession>A0A0D2L8Q6</accession>
<dbReference type="OrthoDB" id="562014at2759"/>
<dbReference type="EMBL" id="KK100894">
    <property type="protein sequence ID" value="KIZ03204.1"/>
    <property type="molecule type" value="Genomic_DNA"/>
</dbReference>
<feature type="compositionally biased region" description="Acidic residues" evidence="1">
    <location>
        <begin position="73"/>
        <end position="87"/>
    </location>
</feature>